<evidence type="ECO:0008006" key="4">
    <source>
        <dbReference type="Google" id="ProtNLM"/>
    </source>
</evidence>
<organism evidence="2 3">
    <name type="scientific">Cytospora mali</name>
    <name type="common">Apple Valsa canker fungus</name>
    <name type="synonym">Valsa mali</name>
    <dbReference type="NCBI Taxonomy" id="578113"/>
    <lineage>
        <taxon>Eukaryota</taxon>
        <taxon>Fungi</taxon>
        <taxon>Dikarya</taxon>
        <taxon>Ascomycota</taxon>
        <taxon>Pezizomycotina</taxon>
        <taxon>Sordariomycetes</taxon>
        <taxon>Sordariomycetidae</taxon>
        <taxon>Diaporthales</taxon>
        <taxon>Cytosporaceae</taxon>
        <taxon>Cytospora</taxon>
    </lineage>
</organism>
<dbReference type="AlphaFoldDB" id="A0A194VIZ4"/>
<dbReference type="Proteomes" id="UP000078559">
    <property type="component" value="Unassembled WGS sequence"/>
</dbReference>
<dbReference type="EMBL" id="KN796121">
    <property type="protein sequence ID" value="KUI64121.1"/>
    <property type="molecule type" value="Genomic_DNA"/>
</dbReference>
<proteinExistence type="predicted"/>
<dbReference type="Gene3D" id="3.90.1590.10">
    <property type="entry name" value="glutathione-dependent formaldehyde- activating enzyme (gfa)"/>
    <property type="match status" value="1"/>
</dbReference>
<dbReference type="OrthoDB" id="5422068at2759"/>
<sequence length="338" mass="37095">MATSGWDTPAPESLIEGISRRGTPTNQASPADMSLGEAPTLAGGYGEEREQHFEVATGVICESPTNDDPVECLAQPTADTIDGGLAPWLSISNMEGRTQVPTQLHVEPSSRAIQAFCQCGKVQLKIFRPQDIFAKEGDQYPYSPYPDLMYPFKTSSKSTVDNPANEKWYLRDDDTKYLAGTCACRSCRLVTGYEIQTWAFIPRAAIHISVTSRPPSSPFSEEYSPPEPDTYVPLDFEELSHQSANPLRSYESSPGVFREFCPGCGATVFWHAKVRPDLIDVSVGLIHASEGARAEDLLEWWRGRCSFAEDAGLDRTGWSKGWAEGLIKGLGQGMKSQA</sequence>
<dbReference type="SUPFAM" id="SSF51316">
    <property type="entry name" value="Mss4-like"/>
    <property type="match status" value="2"/>
</dbReference>
<name>A0A194VIZ4_CYTMA</name>
<gene>
    <name evidence="2" type="ORF">VM1G_10916</name>
</gene>
<keyword evidence="3" id="KW-1185">Reference proteome</keyword>
<reference evidence="2" key="1">
    <citation type="submission" date="2014-12" db="EMBL/GenBank/DDBJ databases">
        <title>Genome Sequence of Valsa Canker Pathogens Uncovers a Specific Adaption of Colonization on Woody Bark.</title>
        <authorList>
            <person name="Yin Z."/>
            <person name="Liu H."/>
            <person name="Gao X."/>
            <person name="Li Z."/>
            <person name="Song N."/>
            <person name="Ke X."/>
            <person name="Dai Q."/>
            <person name="Wu Y."/>
            <person name="Sun Y."/>
            <person name="Xu J.-R."/>
            <person name="Kang Z.K."/>
            <person name="Wang L."/>
            <person name="Huang L."/>
        </authorList>
    </citation>
    <scope>NUCLEOTIDE SEQUENCE [LARGE SCALE GENOMIC DNA]</scope>
    <source>
        <strain evidence="2">03-8</strain>
    </source>
</reference>
<evidence type="ECO:0000256" key="1">
    <source>
        <dbReference type="SAM" id="MobiDB-lite"/>
    </source>
</evidence>
<dbReference type="PANTHER" id="PTHR33337">
    <property type="entry name" value="GFA DOMAIN-CONTAINING PROTEIN"/>
    <property type="match status" value="1"/>
</dbReference>
<evidence type="ECO:0000313" key="2">
    <source>
        <dbReference type="EMBL" id="KUI64121.1"/>
    </source>
</evidence>
<protein>
    <recommendedName>
        <fullName evidence="4">CENP-V/GFA domain-containing protein</fullName>
    </recommendedName>
</protein>
<dbReference type="InterPro" id="IPR011057">
    <property type="entry name" value="Mss4-like_sf"/>
</dbReference>
<dbReference type="PANTHER" id="PTHR33337:SF40">
    <property type="entry name" value="CENP-V_GFA DOMAIN-CONTAINING PROTEIN-RELATED"/>
    <property type="match status" value="1"/>
</dbReference>
<feature type="region of interest" description="Disordered" evidence="1">
    <location>
        <begin position="1"/>
        <end position="43"/>
    </location>
</feature>
<evidence type="ECO:0000313" key="3">
    <source>
        <dbReference type="Proteomes" id="UP000078559"/>
    </source>
</evidence>
<accession>A0A194VIZ4</accession>